<comment type="caution">
    <text evidence="1">The sequence shown here is derived from an EMBL/GenBank/DDBJ whole genome shotgun (WGS) entry which is preliminary data.</text>
</comment>
<dbReference type="AlphaFoldDB" id="A0A7J9J1K6"/>
<accession>A0A7J9J1K6</accession>
<proteinExistence type="predicted"/>
<evidence type="ECO:0000313" key="2">
    <source>
        <dbReference type="Proteomes" id="UP000593575"/>
    </source>
</evidence>
<name>A0A7J9J1K6_9ROSI</name>
<gene>
    <name evidence="1" type="ORF">Goarm_012905</name>
</gene>
<organism evidence="1 2">
    <name type="scientific">Gossypium armourianum</name>
    <dbReference type="NCBI Taxonomy" id="34283"/>
    <lineage>
        <taxon>Eukaryota</taxon>
        <taxon>Viridiplantae</taxon>
        <taxon>Streptophyta</taxon>
        <taxon>Embryophyta</taxon>
        <taxon>Tracheophyta</taxon>
        <taxon>Spermatophyta</taxon>
        <taxon>Magnoliopsida</taxon>
        <taxon>eudicotyledons</taxon>
        <taxon>Gunneridae</taxon>
        <taxon>Pentapetalae</taxon>
        <taxon>rosids</taxon>
        <taxon>malvids</taxon>
        <taxon>Malvales</taxon>
        <taxon>Malvaceae</taxon>
        <taxon>Malvoideae</taxon>
        <taxon>Gossypium</taxon>
    </lineage>
</organism>
<protein>
    <submittedName>
        <fullName evidence="1">Uncharacterized protein</fullName>
    </submittedName>
</protein>
<evidence type="ECO:0000313" key="1">
    <source>
        <dbReference type="EMBL" id="MBA0828197.1"/>
    </source>
</evidence>
<keyword evidence="2" id="KW-1185">Reference proteome</keyword>
<dbReference type="EMBL" id="JABFAE010000005">
    <property type="protein sequence ID" value="MBA0828197.1"/>
    <property type="molecule type" value="Genomic_DNA"/>
</dbReference>
<sequence>MMTMVSVTMVVMGNHELERRNLIGKGTS</sequence>
<dbReference type="Proteomes" id="UP000593575">
    <property type="component" value="Unassembled WGS sequence"/>
</dbReference>
<reference evidence="1 2" key="1">
    <citation type="journal article" date="2019" name="Genome Biol. Evol.">
        <title>Insights into the evolution of the New World diploid cottons (Gossypium, subgenus Houzingenia) based on genome sequencing.</title>
        <authorList>
            <person name="Grover C.E."/>
            <person name="Arick M.A. 2nd"/>
            <person name="Thrash A."/>
            <person name="Conover J.L."/>
            <person name="Sanders W.S."/>
            <person name="Peterson D.G."/>
            <person name="Frelichowski J.E."/>
            <person name="Scheffler J.A."/>
            <person name="Scheffler B.E."/>
            <person name="Wendel J.F."/>
        </authorList>
    </citation>
    <scope>NUCLEOTIDE SEQUENCE [LARGE SCALE GENOMIC DNA]</scope>
    <source>
        <strain evidence="1">6</strain>
        <tissue evidence="1">Leaf</tissue>
    </source>
</reference>